<organism evidence="5 6">
    <name type="scientific">Candidatus Spyradenecus faecavium</name>
    <dbReference type="NCBI Taxonomy" id="2840947"/>
    <lineage>
        <taxon>Bacteria</taxon>
        <taxon>Pseudomonadati</taxon>
        <taxon>Lentisphaerota</taxon>
        <taxon>Lentisphaeria</taxon>
        <taxon>Lentisphaerales</taxon>
        <taxon>Lentisphaeraceae</taxon>
        <taxon>Lentisphaeraceae incertae sedis</taxon>
        <taxon>Candidatus Spyradenecus</taxon>
    </lineage>
</organism>
<reference evidence="5" key="1">
    <citation type="submission" date="2020-10" db="EMBL/GenBank/DDBJ databases">
        <authorList>
            <person name="Gilroy R."/>
        </authorList>
    </citation>
    <scope>NUCLEOTIDE SEQUENCE</scope>
    <source>
        <strain evidence="5">35461</strain>
    </source>
</reference>
<evidence type="ECO:0000313" key="5">
    <source>
        <dbReference type="EMBL" id="HIV09974.1"/>
    </source>
</evidence>
<comment type="cofactor">
    <cofactor evidence="1">
        <name>Mg(2+)</name>
        <dbReference type="ChEBI" id="CHEBI:18420"/>
    </cofactor>
</comment>
<dbReference type="PROSITE" id="PS51462">
    <property type="entry name" value="NUDIX"/>
    <property type="match status" value="1"/>
</dbReference>
<dbReference type="PRINTS" id="PR00502">
    <property type="entry name" value="NUDIXFAMILY"/>
</dbReference>
<dbReference type="Pfam" id="PF00293">
    <property type="entry name" value="NUDIX"/>
    <property type="match status" value="1"/>
</dbReference>
<keyword evidence="2 3" id="KW-0378">Hydrolase</keyword>
<gene>
    <name evidence="5" type="ORF">IAC79_07670</name>
</gene>
<accession>A0A9D1T3Q6</accession>
<evidence type="ECO:0000313" key="6">
    <source>
        <dbReference type="Proteomes" id="UP000886845"/>
    </source>
</evidence>
<dbReference type="Gene3D" id="3.90.79.10">
    <property type="entry name" value="Nucleoside Triphosphate Pyrophosphohydrolase"/>
    <property type="match status" value="1"/>
</dbReference>
<dbReference type="AlphaFoldDB" id="A0A9D1T3Q6"/>
<dbReference type="PANTHER" id="PTHR43046">
    <property type="entry name" value="GDP-MANNOSE MANNOSYL HYDROLASE"/>
    <property type="match status" value="1"/>
</dbReference>
<evidence type="ECO:0000256" key="2">
    <source>
        <dbReference type="ARBA" id="ARBA00022801"/>
    </source>
</evidence>
<sequence>MSYENANIETIARGVCLRDGHILLCKPAKGGRAYLPGGHIEFGETARQALVREVKEELGLDSAAGDFLAVTENAFDQGGERHCEINLLFRLDVPGLPPPPGD</sequence>
<feature type="non-terminal residue" evidence="5">
    <location>
        <position position="102"/>
    </location>
</feature>
<name>A0A9D1T3Q6_9BACT</name>
<proteinExistence type="inferred from homology"/>
<dbReference type="EMBL" id="DVOR01000239">
    <property type="protein sequence ID" value="HIV09974.1"/>
    <property type="molecule type" value="Genomic_DNA"/>
</dbReference>
<dbReference type="InterPro" id="IPR020476">
    <property type="entry name" value="Nudix_hydrolase"/>
</dbReference>
<dbReference type="GO" id="GO:0016787">
    <property type="term" value="F:hydrolase activity"/>
    <property type="evidence" value="ECO:0007669"/>
    <property type="project" value="UniProtKB-KW"/>
</dbReference>
<dbReference type="InterPro" id="IPR020084">
    <property type="entry name" value="NUDIX_hydrolase_CS"/>
</dbReference>
<dbReference type="InterPro" id="IPR000086">
    <property type="entry name" value="NUDIX_hydrolase_dom"/>
</dbReference>
<feature type="domain" description="Nudix hydrolase" evidence="4">
    <location>
        <begin position="1"/>
        <end position="102"/>
    </location>
</feature>
<dbReference type="SUPFAM" id="SSF55811">
    <property type="entry name" value="Nudix"/>
    <property type="match status" value="1"/>
</dbReference>
<dbReference type="InterPro" id="IPR015797">
    <property type="entry name" value="NUDIX_hydrolase-like_dom_sf"/>
</dbReference>
<comment type="caution">
    <text evidence="5">The sequence shown here is derived from an EMBL/GenBank/DDBJ whole genome shotgun (WGS) entry which is preliminary data.</text>
</comment>
<evidence type="ECO:0000256" key="1">
    <source>
        <dbReference type="ARBA" id="ARBA00001946"/>
    </source>
</evidence>
<comment type="similarity">
    <text evidence="3">Belongs to the Nudix hydrolase family.</text>
</comment>
<dbReference type="PANTHER" id="PTHR43046:SF14">
    <property type="entry name" value="MUTT_NUDIX FAMILY PROTEIN"/>
    <property type="match status" value="1"/>
</dbReference>
<evidence type="ECO:0000259" key="4">
    <source>
        <dbReference type="PROSITE" id="PS51462"/>
    </source>
</evidence>
<evidence type="ECO:0000256" key="3">
    <source>
        <dbReference type="RuleBase" id="RU003476"/>
    </source>
</evidence>
<protein>
    <submittedName>
        <fullName evidence="5">NUDIX domain-containing protein</fullName>
    </submittedName>
</protein>
<dbReference type="PROSITE" id="PS00893">
    <property type="entry name" value="NUDIX_BOX"/>
    <property type="match status" value="1"/>
</dbReference>
<dbReference type="Proteomes" id="UP000886845">
    <property type="component" value="Unassembled WGS sequence"/>
</dbReference>
<reference evidence="5" key="2">
    <citation type="journal article" date="2021" name="PeerJ">
        <title>Extensive microbial diversity within the chicken gut microbiome revealed by metagenomics and culture.</title>
        <authorList>
            <person name="Gilroy R."/>
            <person name="Ravi A."/>
            <person name="Getino M."/>
            <person name="Pursley I."/>
            <person name="Horton D.L."/>
            <person name="Alikhan N.F."/>
            <person name="Baker D."/>
            <person name="Gharbi K."/>
            <person name="Hall N."/>
            <person name="Watson M."/>
            <person name="Adriaenssens E.M."/>
            <person name="Foster-Nyarko E."/>
            <person name="Jarju S."/>
            <person name="Secka A."/>
            <person name="Antonio M."/>
            <person name="Oren A."/>
            <person name="Chaudhuri R.R."/>
            <person name="La Ragione R."/>
            <person name="Hildebrand F."/>
            <person name="Pallen M.J."/>
        </authorList>
    </citation>
    <scope>NUCLEOTIDE SEQUENCE</scope>
    <source>
        <strain evidence="5">35461</strain>
    </source>
</reference>